<dbReference type="Gramene" id="AET7Gv20938500.21">
    <property type="protein sequence ID" value="AET7Gv20938500.21"/>
    <property type="gene ID" value="AET7Gv20938500"/>
</dbReference>
<sequence length="131" mass="15056">SLINHGNFLLFDLGIELVVRAGAWVVRAGAFSSRIELFDRCPSCPERSDWEHPGPNGRELSTSKRKPFYICNQQNMFDALRARYKWEVTCTTTHTTLENLHYEMFDLLVMMTKDIFPTPLSIPLCKAICSK</sequence>
<name>A0A453SH34_AEGTS</name>
<evidence type="ECO:0000313" key="2">
    <source>
        <dbReference type="Proteomes" id="UP000015105"/>
    </source>
</evidence>
<dbReference type="Proteomes" id="UP000015105">
    <property type="component" value="Chromosome 7D"/>
</dbReference>
<reference evidence="1" key="4">
    <citation type="submission" date="2019-03" db="UniProtKB">
        <authorList>
            <consortium name="EnsemblPlants"/>
        </authorList>
    </citation>
    <scope>IDENTIFICATION</scope>
</reference>
<dbReference type="EnsemblPlants" id="AET7Gv20938500.21">
    <property type="protein sequence ID" value="AET7Gv20938500.21"/>
    <property type="gene ID" value="AET7Gv20938500"/>
</dbReference>
<reference evidence="2" key="1">
    <citation type="journal article" date="2014" name="Science">
        <title>Ancient hybridizations among the ancestral genomes of bread wheat.</title>
        <authorList>
            <consortium name="International Wheat Genome Sequencing Consortium,"/>
            <person name="Marcussen T."/>
            <person name="Sandve S.R."/>
            <person name="Heier L."/>
            <person name="Spannagl M."/>
            <person name="Pfeifer M."/>
            <person name="Jakobsen K.S."/>
            <person name="Wulff B.B."/>
            <person name="Steuernagel B."/>
            <person name="Mayer K.F."/>
            <person name="Olsen O.A."/>
        </authorList>
    </citation>
    <scope>NUCLEOTIDE SEQUENCE [LARGE SCALE GENOMIC DNA]</scope>
    <source>
        <strain evidence="2">cv. AL8/78</strain>
    </source>
</reference>
<accession>A0A453SH34</accession>
<dbReference type="AlphaFoldDB" id="A0A453SH34"/>
<keyword evidence="2" id="KW-1185">Reference proteome</keyword>
<reference evidence="1" key="5">
    <citation type="journal article" date="2021" name="G3 (Bethesda)">
        <title>Aegilops tauschii genome assembly Aet v5.0 features greater sequence contiguity and improved annotation.</title>
        <authorList>
            <person name="Wang L."/>
            <person name="Zhu T."/>
            <person name="Rodriguez J.C."/>
            <person name="Deal K.R."/>
            <person name="Dubcovsky J."/>
            <person name="McGuire P.E."/>
            <person name="Lux T."/>
            <person name="Spannagl M."/>
            <person name="Mayer K.F.X."/>
            <person name="Baldrich P."/>
            <person name="Meyers B.C."/>
            <person name="Huo N."/>
            <person name="Gu Y.Q."/>
            <person name="Zhou H."/>
            <person name="Devos K.M."/>
            <person name="Bennetzen J.L."/>
            <person name="Unver T."/>
            <person name="Budak H."/>
            <person name="Gulick P.J."/>
            <person name="Galiba G."/>
            <person name="Kalapos B."/>
            <person name="Nelson D.R."/>
            <person name="Li P."/>
            <person name="You F.M."/>
            <person name="Luo M.C."/>
            <person name="Dvorak J."/>
        </authorList>
    </citation>
    <scope>NUCLEOTIDE SEQUENCE [LARGE SCALE GENOMIC DNA]</scope>
    <source>
        <strain evidence="1">cv. AL8/78</strain>
    </source>
</reference>
<reference evidence="2" key="2">
    <citation type="journal article" date="2017" name="Nat. Plants">
        <title>The Aegilops tauschii genome reveals multiple impacts of transposons.</title>
        <authorList>
            <person name="Zhao G."/>
            <person name="Zou C."/>
            <person name="Li K."/>
            <person name="Wang K."/>
            <person name="Li T."/>
            <person name="Gao L."/>
            <person name="Zhang X."/>
            <person name="Wang H."/>
            <person name="Yang Z."/>
            <person name="Liu X."/>
            <person name="Jiang W."/>
            <person name="Mao L."/>
            <person name="Kong X."/>
            <person name="Jiao Y."/>
            <person name="Jia J."/>
        </authorList>
    </citation>
    <scope>NUCLEOTIDE SEQUENCE [LARGE SCALE GENOMIC DNA]</scope>
    <source>
        <strain evidence="2">cv. AL8/78</strain>
    </source>
</reference>
<proteinExistence type="predicted"/>
<organism evidence="1 2">
    <name type="scientific">Aegilops tauschii subsp. strangulata</name>
    <name type="common">Goatgrass</name>
    <dbReference type="NCBI Taxonomy" id="200361"/>
    <lineage>
        <taxon>Eukaryota</taxon>
        <taxon>Viridiplantae</taxon>
        <taxon>Streptophyta</taxon>
        <taxon>Embryophyta</taxon>
        <taxon>Tracheophyta</taxon>
        <taxon>Spermatophyta</taxon>
        <taxon>Magnoliopsida</taxon>
        <taxon>Liliopsida</taxon>
        <taxon>Poales</taxon>
        <taxon>Poaceae</taxon>
        <taxon>BOP clade</taxon>
        <taxon>Pooideae</taxon>
        <taxon>Triticodae</taxon>
        <taxon>Triticeae</taxon>
        <taxon>Triticinae</taxon>
        <taxon>Aegilops</taxon>
    </lineage>
</organism>
<evidence type="ECO:0000313" key="1">
    <source>
        <dbReference type="EnsemblPlants" id="AET7Gv20938500.21"/>
    </source>
</evidence>
<reference evidence="1" key="3">
    <citation type="journal article" date="2017" name="Nature">
        <title>Genome sequence of the progenitor of the wheat D genome Aegilops tauschii.</title>
        <authorList>
            <person name="Luo M.C."/>
            <person name="Gu Y.Q."/>
            <person name="Puiu D."/>
            <person name="Wang H."/>
            <person name="Twardziok S.O."/>
            <person name="Deal K.R."/>
            <person name="Huo N."/>
            <person name="Zhu T."/>
            <person name="Wang L."/>
            <person name="Wang Y."/>
            <person name="McGuire P.E."/>
            <person name="Liu S."/>
            <person name="Long H."/>
            <person name="Ramasamy R.K."/>
            <person name="Rodriguez J.C."/>
            <person name="Van S.L."/>
            <person name="Yuan L."/>
            <person name="Wang Z."/>
            <person name="Xia Z."/>
            <person name="Xiao L."/>
            <person name="Anderson O.D."/>
            <person name="Ouyang S."/>
            <person name="Liang Y."/>
            <person name="Zimin A.V."/>
            <person name="Pertea G."/>
            <person name="Qi P."/>
            <person name="Bennetzen J.L."/>
            <person name="Dai X."/>
            <person name="Dawson M.W."/>
            <person name="Muller H.G."/>
            <person name="Kugler K."/>
            <person name="Rivarola-Duarte L."/>
            <person name="Spannagl M."/>
            <person name="Mayer K.F.X."/>
            <person name="Lu F.H."/>
            <person name="Bevan M.W."/>
            <person name="Leroy P."/>
            <person name="Li P."/>
            <person name="You F.M."/>
            <person name="Sun Q."/>
            <person name="Liu Z."/>
            <person name="Lyons E."/>
            <person name="Wicker T."/>
            <person name="Salzberg S.L."/>
            <person name="Devos K.M."/>
            <person name="Dvorak J."/>
        </authorList>
    </citation>
    <scope>NUCLEOTIDE SEQUENCE [LARGE SCALE GENOMIC DNA]</scope>
    <source>
        <strain evidence="1">cv. AL8/78</strain>
    </source>
</reference>
<protein>
    <submittedName>
        <fullName evidence="1">Uncharacterized protein</fullName>
    </submittedName>
</protein>